<protein>
    <submittedName>
        <fullName evidence="2">Uncharacterized protein</fullName>
    </submittedName>
</protein>
<feature type="compositionally biased region" description="Polar residues" evidence="1">
    <location>
        <begin position="50"/>
        <end position="77"/>
    </location>
</feature>
<organism evidence="2 3">
    <name type="scientific">Stylophora pistillata</name>
    <name type="common">Smooth cauliflower coral</name>
    <dbReference type="NCBI Taxonomy" id="50429"/>
    <lineage>
        <taxon>Eukaryota</taxon>
        <taxon>Metazoa</taxon>
        <taxon>Cnidaria</taxon>
        <taxon>Anthozoa</taxon>
        <taxon>Hexacorallia</taxon>
        <taxon>Scleractinia</taxon>
        <taxon>Astrocoeniina</taxon>
        <taxon>Pocilloporidae</taxon>
        <taxon>Stylophora</taxon>
    </lineage>
</organism>
<evidence type="ECO:0000313" key="2">
    <source>
        <dbReference type="EMBL" id="PFX13772.1"/>
    </source>
</evidence>
<dbReference type="AlphaFoldDB" id="A0A2B4RC20"/>
<evidence type="ECO:0000256" key="1">
    <source>
        <dbReference type="SAM" id="MobiDB-lite"/>
    </source>
</evidence>
<feature type="compositionally biased region" description="Polar residues" evidence="1">
    <location>
        <begin position="1"/>
        <end position="37"/>
    </location>
</feature>
<feature type="non-terminal residue" evidence="2">
    <location>
        <position position="1"/>
    </location>
</feature>
<keyword evidence="3" id="KW-1185">Reference proteome</keyword>
<dbReference type="EMBL" id="LSMT01000899">
    <property type="protein sequence ID" value="PFX13772.1"/>
    <property type="molecule type" value="Genomic_DNA"/>
</dbReference>
<gene>
    <name evidence="2" type="ORF">AWC38_SpisGene22113</name>
</gene>
<evidence type="ECO:0000313" key="3">
    <source>
        <dbReference type="Proteomes" id="UP000225706"/>
    </source>
</evidence>
<name>A0A2B4RC20_STYPI</name>
<reference evidence="3" key="1">
    <citation type="journal article" date="2017" name="bioRxiv">
        <title>Comparative analysis of the genomes of Stylophora pistillata and Acropora digitifera provides evidence for extensive differences between species of corals.</title>
        <authorList>
            <person name="Voolstra C.R."/>
            <person name="Li Y."/>
            <person name="Liew Y.J."/>
            <person name="Baumgarten S."/>
            <person name="Zoccola D."/>
            <person name="Flot J.-F."/>
            <person name="Tambutte S."/>
            <person name="Allemand D."/>
            <person name="Aranda M."/>
        </authorList>
    </citation>
    <scope>NUCLEOTIDE SEQUENCE [LARGE SCALE GENOMIC DNA]</scope>
</reference>
<accession>A0A2B4RC20</accession>
<comment type="caution">
    <text evidence="2">The sequence shown here is derived from an EMBL/GenBank/DDBJ whole genome shotgun (WGS) entry which is preliminary data.</text>
</comment>
<proteinExistence type="predicted"/>
<feature type="region of interest" description="Disordered" evidence="1">
    <location>
        <begin position="1"/>
        <end position="77"/>
    </location>
</feature>
<dbReference type="Proteomes" id="UP000225706">
    <property type="component" value="Unassembled WGS sequence"/>
</dbReference>
<feature type="compositionally biased region" description="Basic and acidic residues" evidence="1">
    <location>
        <begin position="38"/>
        <end position="49"/>
    </location>
</feature>
<dbReference type="OrthoDB" id="5860362at2759"/>
<sequence>INGSTDQRINGSTDQRINGSTDQRINGSTDQQINGSTDQRKNGPKDQRTDGSTNQTDKRTNGPTDQQNTGSTDQRATSCKQLYEAKKFNKTQMATLRFGSTPTSVMCHVGDFGCGPGAWTTVLKTDGNKKTFRFDSAYWSNTNEYKLDGGSTGFDTQETKLSTYWNTPFSQICLGMKVSEQLNFVVLNKQASSLFSLIADGSNRSTSLARYTWKTLLGSKGSLQLRWNKQGFNSVCKQCRVRIGIVSNNEYNCESCDSRIGFGASGPPYDSSTCGNEAKWYPDNGNRNIKAMGYVLVQ</sequence>